<dbReference type="RefSeq" id="WP_183897578.1">
    <property type="nucleotide sequence ID" value="NZ_JACIDV010000015.1"/>
</dbReference>
<dbReference type="InterPro" id="IPR000015">
    <property type="entry name" value="Fimb_usher"/>
</dbReference>
<evidence type="ECO:0000313" key="3">
    <source>
        <dbReference type="Proteomes" id="UP000565286"/>
    </source>
</evidence>
<sequence>MRRHASPAVSLAVLTITGLTIISSSHHGMTQDLPPALPAASPALEQATLQLEVYINDVSTNLIATFRQDSTGSLLIEPKQLANVGISPKDSAISGDGWIDISKLPDVTSRYDEATQSVYFDLPLEARATKVIDVAGKAGTTDEDDEGVEKPKATKDLGAIVNYSLYGSSGGRKFSDIADFSGASALLENRAFGGFGVVSSSQVLSTSPLQEFDSKRLDSYWTYSNADNLTTYRAGDLITGGLSWTRPTRLGGVQIRRNFDLRTDIVTMPLPEFAGSAAVPSTVDVYIDNVRRISRDVPEGPFSITNLPVVSGAGSARLVVRDVLGRETVTETAFFASGDLLAPGLLDFSAELGFARHNYGLESFDYDDAPLGSATVRYGVSDRLTFEGHAEGGKDFYNVGMGGVFSLGTRGLGSLAATTSHYGADTGHQVAASVEAEVFGVQVMARSQRTFGDYHDLASVTANVEANTMTAALMSVRTPRAVDQISASTSLGFAETSLNFTFTQYETFEDKTSRVLGLSATRPFGQNGNAYATAYKDLGDDDSYGIFAGVSWAFGGGISSTASMSSDADGYTFTGDVSKAEEQEEGSYGWRVRGSQGRGEAVSASGSYRGSLARVAASVDHFGSSTQATLQLDGSIAAAGGDVFIGNRIDDAFAVVDAGAPGVDIFLENRPMGQTNRRGKILLPNLRSHDANSITLDPSNLPVDARIDRTKQTVTPSDKGAAVVNFQVKTEGRVALVTLKDESGDFIETGSTVTLDDGRDFIVGYDGQAYVDEIADKSRLNVRQPTKAPCYAELLLAAGGETRATVDLICKGAQP</sequence>
<reference evidence="2 3" key="1">
    <citation type="submission" date="2020-08" db="EMBL/GenBank/DDBJ databases">
        <title>Genomic Encyclopedia of Type Strains, Phase IV (KMG-IV): sequencing the most valuable type-strain genomes for metagenomic binning, comparative biology and taxonomic classification.</title>
        <authorList>
            <person name="Goeker M."/>
        </authorList>
    </citation>
    <scope>NUCLEOTIDE SEQUENCE [LARGE SCALE GENOMIC DNA]</scope>
    <source>
        <strain evidence="2 3">DSM 26438</strain>
    </source>
</reference>
<dbReference type="Pfam" id="PF00577">
    <property type="entry name" value="Usher"/>
    <property type="match status" value="1"/>
</dbReference>
<dbReference type="GO" id="GO:0015473">
    <property type="term" value="F:fimbrial usher porin activity"/>
    <property type="evidence" value="ECO:0007669"/>
    <property type="project" value="InterPro"/>
</dbReference>
<proteinExistence type="predicted"/>
<comment type="caution">
    <text evidence="2">The sequence shown here is derived from an EMBL/GenBank/DDBJ whole genome shotgun (WGS) entry which is preliminary data.</text>
</comment>
<dbReference type="Gene3D" id="2.60.40.2070">
    <property type="match status" value="1"/>
</dbReference>
<dbReference type="Gene3D" id="2.60.40.3110">
    <property type="match status" value="1"/>
</dbReference>
<evidence type="ECO:0000313" key="2">
    <source>
        <dbReference type="EMBL" id="MBB3948147.1"/>
    </source>
</evidence>
<dbReference type="Pfam" id="PF13953">
    <property type="entry name" value="PapC_C"/>
    <property type="match status" value="1"/>
</dbReference>
<keyword evidence="3" id="KW-1185">Reference proteome</keyword>
<dbReference type="InterPro" id="IPR043142">
    <property type="entry name" value="PapC-like_C_sf"/>
</dbReference>
<dbReference type="InterPro" id="IPR042186">
    <property type="entry name" value="FimD_plug_dom"/>
</dbReference>
<name>A0A7W6C9G8_9HYPH</name>
<dbReference type="PANTHER" id="PTHR30451">
    <property type="entry name" value="OUTER MEMBRANE USHER PROTEIN"/>
    <property type="match status" value="1"/>
</dbReference>
<dbReference type="PANTHER" id="PTHR30451:SF5">
    <property type="entry name" value="SLR0019 PROTEIN"/>
    <property type="match status" value="1"/>
</dbReference>
<dbReference type="GO" id="GO:0009297">
    <property type="term" value="P:pilus assembly"/>
    <property type="evidence" value="ECO:0007669"/>
    <property type="project" value="InterPro"/>
</dbReference>
<accession>A0A7W6C9G8</accession>
<dbReference type="Proteomes" id="UP000565286">
    <property type="component" value="Unassembled WGS sequence"/>
</dbReference>
<dbReference type="Gene3D" id="2.60.40.2610">
    <property type="entry name" value="Outer membrane usher protein FimD, plug domain"/>
    <property type="match status" value="1"/>
</dbReference>
<feature type="domain" description="PapC-like C-terminal" evidence="1">
    <location>
        <begin position="736"/>
        <end position="794"/>
    </location>
</feature>
<protein>
    <submittedName>
        <fullName evidence="2">Outer membrane usher protein</fullName>
    </submittedName>
</protein>
<dbReference type="EMBL" id="JACIDV010000015">
    <property type="protein sequence ID" value="MBB3948147.1"/>
    <property type="molecule type" value="Genomic_DNA"/>
</dbReference>
<gene>
    <name evidence="2" type="ORF">GGQ73_004121</name>
</gene>
<dbReference type="InterPro" id="IPR025949">
    <property type="entry name" value="PapC-like_C"/>
</dbReference>
<organism evidence="2 3">
    <name type="scientific">Rhizobium skierniewicense</name>
    <dbReference type="NCBI Taxonomy" id="984260"/>
    <lineage>
        <taxon>Bacteria</taxon>
        <taxon>Pseudomonadati</taxon>
        <taxon>Pseudomonadota</taxon>
        <taxon>Alphaproteobacteria</taxon>
        <taxon>Hyphomicrobiales</taxon>
        <taxon>Rhizobiaceae</taxon>
        <taxon>Rhizobium/Agrobacterium group</taxon>
        <taxon>Rhizobium</taxon>
    </lineage>
</organism>
<dbReference type="AlphaFoldDB" id="A0A7W6C9G8"/>
<evidence type="ECO:0000259" key="1">
    <source>
        <dbReference type="Pfam" id="PF13953"/>
    </source>
</evidence>
<dbReference type="GO" id="GO:0009279">
    <property type="term" value="C:cell outer membrane"/>
    <property type="evidence" value="ECO:0007669"/>
    <property type="project" value="TreeGrafter"/>
</dbReference>